<feature type="transmembrane region" description="Helical" evidence="10">
    <location>
        <begin position="421"/>
        <end position="443"/>
    </location>
</feature>
<evidence type="ECO:0000256" key="8">
    <source>
        <dbReference type="ARBA" id="ARBA00023136"/>
    </source>
</evidence>
<dbReference type="InterPro" id="IPR002528">
    <property type="entry name" value="MATE_fam"/>
</dbReference>
<keyword evidence="6 10" id="KW-1133">Transmembrane helix</keyword>
<proteinExistence type="predicted"/>
<feature type="transmembrane region" description="Helical" evidence="10">
    <location>
        <begin position="316"/>
        <end position="335"/>
    </location>
</feature>
<dbReference type="InterPro" id="IPR048279">
    <property type="entry name" value="MdtK-like"/>
</dbReference>
<evidence type="ECO:0000256" key="7">
    <source>
        <dbReference type="ARBA" id="ARBA00023065"/>
    </source>
</evidence>
<reference evidence="12" key="1">
    <citation type="submission" date="2015-09" db="EMBL/GenBank/DDBJ databases">
        <authorList>
            <person name="Rodrigo-Torres Lidia"/>
            <person name="Arahal R.David."/>
        </authorList>
    </citation>
    <scope>NUCLEOTIDE SEQUENCE [LARGE SCALE GENOMIC DNA]</scope>
    <source>
        <strain evidence="12">CECT 5114</strain>
    </source>
</reference>
<keyword evidence="2" id="KW-0813">Transport</keyword>
<keyword evidence="3" id="KW-0050">Antiport</keyword>
<sequence length="458" mass="49079">MAHSEMTYGAHARAVLTLGLPLVGGHVAQFAVNLTDTVMLGWYGVDELAAVVLGGQLFFLAFILGSGFAFAVMPLVAAALADEDETLIRRTSRMGIWLSVIYGLVMIPIFWWSKPIFVALGQDPALSEAAQSYLRIAGLGIVPALIIMVLKSFLAALEHTRVVFWITVLAAATNALVNYALIFGNWGAPELGIIGAAIASLVVQFVMVTGAVIYTLGKLPQYDLFTRLWKPDFDAMKRVFLLGVPIGFTTLAEVGLFAAGAVMMGWLGTVQLAAHGIALNLAGLMFMVHLGLGNAATVRAGNAYGRHDVEHLARGARVAIFMSLAFAVFSIIVFITWPEWLMSLFLGRDDPNFDIIIQVGATLLLAAAFFQFVDGAQALALGILRGIMDTRVPMIMAAISYWAVGVPASYFAGFVLGWGGVGVWVGLGLGLGVAALLLMWRFWVVRIAEMRNAAPVEA</sequence>
<dbReference type="GO" id="GO:0042910">
    <property type="term" value="F:xenobiotic transmembrane transporter activity"/>
    <property type="evidence" value="ECO:0007669"/>
    <property type="project" value="InterPro"/>
</dbReference>
<gene>
    <name evidence="11" type="primary">mdtK</name>
    <name evidence="11" type="ORF">TA5114_01566</name>
</gene>
<name>A0A0P1IQA4_9RHOB</name>
<accession>A0A0P1IQA4</accession>
<keyword evidence="12" id="KW-1185">Reference proteome</keyword>
<evidence type="ECO:0000256" key="9">
    <source>
        <dbReference type="ARBA" id="ARBA00031636"/>
    </source>
</evidence>
<dbReference type="STRING" id="1715691.TA5113_02315"/>
<feature type="transmembrane region" description="Helical" evidence="10">
    <location>
        <begin position="355"/>
        <end position="373"/>
    </location>
</feature>
<comment type="subcellular location">
    <subcellularLocation>
        <location evidence="1">Cell inner membrane</location>
        <topology evidence="1">Multi-pass membrane protein</topology>
    </subcellularLocation>
</comment>
<feature type="transmembrane region" description="Helical" evidence="10">
    <location>
        <begin position="162"/>
        <end position="181"/>
    </location>
</feature>
<dbReference type="EMBL" id="CYUE01000013">
    <property type="protein sequence ID" value="CUK25762.1"/>
    <property type="molecule type" value="Genomic_DNA"/>
</dbReference>
<feature type="transmembrane region" description="Helical" evidence="10">
    <location>
        <begin position="394"/>
        <end position="415"/>
    </location>
</feature>
<organism evidence="11 12">
    <name type="scientific">Cognatishimia activa</name>
    <dbReference type="NCBI Taxonomy" id="1715691"/>
    <lineage>
        <taxon>Bacteria</taxon>
        <taxon>Pseudomonadati</taxon>
        <taxon>Pseudomonadota</taxon>
        <taxon>Alphaproteobacteria</taxon>
        <taxon>Rhodobacterales</taxon>
        <taxon>Paracoccaceae</taxon>
        <taxon>Cognatishimia</taxon>
    </lineage>
</organism>
<dbReference type="RefSeq" id="WP_245627142.1">
    <property type="nucleotide sequence ID" value="NZ_CYTO01000024.1"/>
</dbReference>
<evidence type="ECO:0000256" key="2">
    <source>
        <dbReference type="ARBA" id="ARBA00022448"/>
    </source>
</evidence>
<evidence type="ECO:0000256" key="1">
    <source>
        <dbReference type="ARBA" id="ARBA00004429"/>
    </source>
</evidence>
<feature type="transmembrane region" description="Helical" evidence="10">
    <location>
        <begin position="193"/>
        <end position="217"/>
    </location>
</feature>
<keyword evidence="4" id="KW-1003">Cell membrane</keyword>
<dbReference type="PANTHER" id="PTHR43298">
    <property type="entry name" value="MULTIDRUG RESISTANCE PROTEIN NORM-RELATED"/>
    <property type="match status" value="1"/>
</dbReference>
<evidence type="ECO:0000256" key="5">
    <source>
        <dbReference type="ARBA" id="ARBA00022692"/>
    </source>
</evidence>
<dbReference type="Proteomes" id="UP000051184">
    <property type="component" value="Unassembled WGS sequence"/>
</dbReference>
<dbReference type="InterPro" id="IPR050222">
    <property type="entry name" value="MATE_MdtK"/>
</dbReference>
<dbReference type="GO" id="GO:0006811">
    <property type="term" value="P:monoatomic ion transport"/>
    <property type="evidence" value="ECO:0007669"/>
    <property type="project" value="UniProtKB-KW"/>
</dbReference>
<protein>
    <recommendedName>
        <fullName evidence="9">Multidrug-efflux transporter</fullName>
    </recommendedName>
</protein>
<dbReference type="PANTHER" id="PTHR43298:SF2">
    <property type="entry name" value="FMN_FAD EXPORTER YEEO-RELATED"/>
    <property type="match status" value="1"/>
</dbReference>
<feature type="transmembrane region" description="Helical" evidence="10">
    <location>
        <begin position="238"/>
        <end position="266"/>
    </location>
</feature>
<dbReference type="NCBIfam" id="TIGR00797">
    <property type="entry name" value="matE"/>
    <property type="match status" value="1"/>
</dbReference>
<dbReference type="CDD" id="cd13131">
    <property type="entry name" value="MATE_NorM_like"/>
    <property type="match status" value="1"/>
</dbReference>
<evidence type="ECO:0000256" key="6">
    <source>
        <dbReference type="ARBA" id="ARBA00022989"/>
    </source>
</evidence>
<feature type="transmembrane region" description="Helical" evidence="10">
    <location>
        <begin position="132"/>
        <end position="150"/>
    </location>
</feature>
<dbReference type="GO" id="GO:0005886">
    <property type="term" value="C:plasma membrane"/>
    <property type="evidence" value="ECO:0007669"/>
    <property type="project" value="UniProtKB-SubCell"/>
</dbReference>
<keyword evidence="7" id="KW-0406">Ion transport</keyword>
<evidence type="ECO:0000256" key="4">
    <source>
        <dbReference type="ARBA" id="ARBA00022475"/>
    </source>
</evidence>
<keyword evidence="5 10" id="KW-0812">Transmembrane</keyword>
<keyword evidence="8 10" id="KW-0472">Membrane</keyword>
<evidence type="ECO:0000313" key="12">
    <source>
        <dbReference type="Proteomes" id="UP000051184"/>
    </source>
</evidence>
<evidence type="ECO:0000313" key="11">
    <source>
        <dbReference type="EMBL" id="CUK25762.1"/>
    </source>
</evidence>
<dbReference type="Pfam" id="PF01554">
    <property type="entry name" value="MatE"/>
    <property type="match status" value="2"/>
</dbReference>
<dbReference type="GO" id="GO:0015297">
    <property type="term" value="F:antiporter activity"/>
    <property type="evidence" value="ECO:0007669"/>
    <property type="project" value="UniProtKB-KW"/>
</dbReference>
<feature type="transmembrane region" description="Helical" evidence="10">
    <location>
        <begin position="54"/>
        <end position="82"/>
    </location>
</feature>
<feature type="transmembrane region" description="Helical" evidence="10">
    <location>
        <begin position="94"/>
        <end position="112"/>
    </location>
</feature>
<evidence type="ECO:0000256" key="10">
    <source>
        <dbReference type="SAM" id="Phobius"/>
    </source>
</evidence>
<dbReference type="PIRSF" id="PIRSF006603">
    <property type="entry name" value="DinF"/>
    <property type="match status" value="1"/>
</dbReference>
<dbReference type="AlphaFoldDB" id="A0A0P1IQA4"/>
<evidence type="ECO:0000256" key="3">
    <source>
        <dbReference type="ARBA" id="ARBA00022449"/>
    </source>
</evidence>
<feature type="transmembrane region" description="Helical" evidence="10">
    <location>
        <begin position="272"/>
        <end position="295"/>
    </location>
</feature>